<keyword evidence="2" id="KW-1185">Reference proteome</keyword>
<comment type="caution">
    <text evidence="1">The sequence shown here is derived from an EMBL/GenBank/DDBJ whole genome shotgun (WGS) entry which is preliminary data.</text>
</comment>
<evidence type="ECO:0000313" key="2">
    <source>
        <dbReference type="Proteomes" id="UP000190648"/>
    </source>
</evidence>
<dbReference type="Proteomes" id="UP000190648">
    <property type="component" value="Unassembled WGS sequence"/>
</dbReference>
<dbReference type="EMBL" id="LSYS01006159">
    <property type="protein sequence ID" value="OPJ75693.1"/>
    <property type="molecule type" value="Genomic_DNA"/>
</dbReference>
<proteinExistence type="predicted"/>
<reference evidence="1 2" key="1">
    <citation type="submission" date="2016-02" db="EMBL/GenBank/DDBJ databases">
        <title>Band-tailed pigeon sequencing and assembly.</title>
        <authorList>
            <person name="Soares A.E."/>
            <person name="Novak B.J."/>
            <person name="Rice E.S."/>
            <person name="O'Connell B."/>
            <person name="Chang D."/>
            <person name="Weber S."/>
            <person name="Shapiro B."/>
        </authorList>
    </citation>
    <scope>NUCLEOTIDE SEQUENCE [LARGE SCALE GENOMIC DNA]</scope>
    <source>
        <strain evidence="1">BTP2013</strain>
        <tissue evidence="1">Blood</tissue>
    </source>
</reference>
<gene>
    <name evidence="1" type="ORF">AV530_011884</name>
</gene>
<dbReference type="AlphaFoldDB" id="A0A1V4JU50"/>
<name>A0A1V4JU50_PATFA</name>
<organism evidence="1 2">
    <name type="scientific">Patagioenas fasciata monilis</name>
    <dbReference type="NCBI Taxonomy" id="372326"/>
    <lineage>
        <taxon>Eukaryota</taxon>
        <taxon>Metazoa</taxon>
        <taxon>Chordata</taxon>
        <taxon>Craniata</taxon>
        <taxon>Vertebrata</taxon>
        <taxon>Euteleostomi</taxon>
        <taxon>Archelosauria</taxon>
        <taxon>Archosauria</taxon>
        <taxon>Dinosauria</taxon>
        <taxon>Saurischia</taxon>
        <taxon>Theropoda</taxon>
        <taxon>Coelurosauria</taxon>
        <taxon>Aves</taxon>
        <taxon>Neognathae</taxon>
        <taxon>Neoaves</taxon>
        <taxon>Columbimorphae</taxon>
        <taxon>Columbiformes</taxon>
        <taxon>Columbidae</taxon>
        <taxon>Patagioenas</taxon>
    </lineage>
</organism>
<sequence>MEKSIEVNNKIPDTTKSSTVIKVLPDCTENEKDLVTLGVREIHYEKIICDHDTFPVQDGNNSPYGAKRRCSVYFTLAFINTIHFRSSQPRKMLIGISLRWSSELHHTQLNKSKNPKSHELFSSCIIPVVVQKGLSGITSL</sequence>
<protein>
    <submittedName>
        <fullName evidence="1">Uncharacterized protein</fullName>
    </submittedName>
</protein>
<evidence type="ECO:0000313" key="1">
    <source>
        <dbReference type="EMBL" id="OPJ75693.1"/>
    </source>
</evidence>
<accession>A0A1V4JU50</accession>